<organism evidence="1 2">
    <name type="scientific">Flavobacterium ginsengiterrae</name>
    <dbReference type="NCBI Taxonomy" id="871695"/>
    <lineage>
        <taxon>Bacteria</taxon>
        <taxon>Pseudomonadati</taxon>
        <taxon>Bacteroidota</taxon>
        <taxon>Flavobacteriia</taxon>
        <taxon>Flavobacteriales</taxon>
        <taxon>Flavobacteriaceae</taxon>
        <taxon>Flavobacterium</taxon>
    </lineage>
</organism>
<keyword evidence="2" id="KW-1185">Reference proteome</keyword>
<reference evidence="2" key="1">
    <citation type="journal article" date="2019" name="Int. J. Syst. Evol. Microbiol.">
        <title>The Global Catalogue of Microorganisms (GCM) 10K type strain sequencing project: providing services to taxonomists for standard genome sequencing and annotation.</title>
        <authorList>
            <consortium name="The Broad Institute Genomics Platform"/>
            <consortium name="The Broad Institute Genome Sequencing Center for Infectious Disease"/>
            <person name="Wu L."/>
            <person name="Ma J."/>
        </authorList>
    </citation>
    <scope>NUCLEOTIDE SEQUENCE [LARGE SCALE GENOMIC DNA]</scope>
    <source>
        <strain evidence="2">JCM 17337</strain>
    </source>
</reference>
<evidence type="ECO:0000313" key="1">
    <source>
        <dbReference type="EMBL" id="GAA3756441.1"/>
    </source>
</evidence>
<accession>A0ABP7G7A3</accession>
<dbReference type="PROSITE" id="PS51257">
    <property type="entry name" value="PROKAR_LIPOPROTEIN"/>
    <property type="match status" value="1"/>
</dbReference>
<dbReference type="Proteomes" id="UP001500748">
    <property type="component" value="Unassembled WGS sequence"/>
</dbReference>
<name>A0ABP7G7A3_9FLAO</name>
<evidence type="ECO:0008006" key="3">
    <source>
        <dbReference type="Google" id="ProtNLM"/>
    </source>
</evidence>
<sequence>MMTFYFRKTILLVFLILVSYSLQSCWVSRCKRPQITGYIYDFESNKPINNCKVGETFSNTNGYFVLNEKRYHQFTLWGFEAPMLMVNEKIEKEDFEQKSIEFMNPHGGGAKKGAQHNVDTIYLKKIVIKN</sequence>
<comment type="caution">
    <text evidence="1">The sequence shown here is derived from an EMBL/GenBank/DDBJ whole genome shotgun (WGS) entry which is preliminary data.</text>
</comment>
<dbReference type="EMBL" id="BAABDU010000002">
    <property type="protein sequence ID" value="GAA3756441.1"/>
    <property type="molecule type" value="Genomic_DNA"/>
</dbReference>
<proteinExistence type="predicted"/>
<protein>
    <recommendedName>
        <fullName evidence="3">Carboxypeptidase-like protein</fullName>
    </recommendedName>
</protein>
<evidence type="ECO:0000313" key="2">
    <source>
        <dbReference type="Proteomes" id="UP001500748"/>
    </source>
</evidence>
<gene>
    <name evidence="1" type="ORF">GCM10022423_03250</name>
</gene>
<dbReference type="RefSeq" id="WP_345139357.1">
    <property type="nucleotide sequence ID" value="NZ_BAABDU010000002.1"/>
</dbReference>